<dbReference type="Proteomes" id="UP000254889">
    <property type="component" value="Chromosome"/>
</dbReference>
<protein>
    <submittedName>
        <fullName evidence="1">Uncharacterized protein</fullName>
    </submittedName>
</protein>
<reference evidence="1 2" key="1">
    <citation type="submission" date="2018-07" db="EMBL/GenBank/DDBJ databases">
        <authorList>
            <person name="Quirk P.G."/>
            <person name="Krulwich T.A."/>
        </authorList>
    </citation>
    <scope>NUCLEOTIDE SEQUENCE [LARGE SCALE GENOMIC DNA]</scope>
    <source>
        <strain evidence="1 2">CC-BB4</strain>
    </source>
</reference>
<dbReference type="RefSeq" id="WP_115694004.1">
    <property type="nucleotide sequence ID" value="NZ_CP031417.1"/>
</dbReference>
<sequence>MGLTLLAIPFILLGIFVRPYAEGAERCFKIELLSKSAYCFEQASYMPEIVKYGCMAVGLALIYAGRRQIKQARGE</sequence>
<name>A0A346A378_9HYPH</name>
<dbReference type="KEGG" id="ptaw:DW352_25710"/>
<dbReference type="AlphaFoldDB" id="A0A346A378"/>
<organism evidence="1 2">
    <name type="scientific">Pseudolabrys taiwanensis</name>
    <dbReference type="NCBI Taxonomy" id="331696"/>
    <lineage>
        <taxon>Bacteria</taxon>
        <taxon>Pseudomonadati</taxon>
        <taxon>Pseudomonadota</taxon>
        <taxon>Alphaproteobacteria</taxon>
        <taxon>Hyphomicrobiales</taxon>
        <taxon>Xanthobacteraceae</taxon>
        <taxon>Pseudolabrys</taxon>
    </lineage>
</organism>
<proteinExistence type="predicted"/>
<gene>
    <name evidence="1" type="ORF">DW352_25710</name>
</gene>
<evidence type="ECO:0000313" key="1">
    <source>
        <dbReference type="EMBL" id="AXK83625.1"/>
    </source>
</evidence>
<keyword evidence="2" id="KW-1185">Reference proteome</keyword>
<dbReference type="EMBL" id="CP031417">
    <property type="protein sequence ID" value="AXK83625.1"/>
    <property type="molecule type" value="Genomic_DNA"/>
</dbReference>
<accession>A0A346A378</accession>
<evidence type="ECO:0000313" key="2">
    <source>
        <dbReference type="Proteomes" id="UP000254889"/>
    </source>
</evidence>